<organism evidence="2 3">
    <name type="scientific">Streptosporangium fragile</name>
    <dbReference type="NCBI Taxonomy" id="46186"/>
    <lineage>
        <taxon>Bacteria</taxon>
        <taxon>Bacillati</taxon>
        <taxon>Actinomycetota</taxon>
        <taxon>Actinomycetes</taxon>
        <taxon>Streptosporangiales</taxon>
        <taxon>Streptosporangiaceae</taxon>
        <taxon>Streptosporangium</taxon>
    </lineage>
</organism>
<sequence length="188" mass="19132">MERILVSACLMGRKVRYDGAAKTSGDALLAVWREEGRLIPFCPEVEGGLPVPRPAAEIEGGAGGPAVLAGAARVLTAQGDDVTGAFLAGAQAALAVARSFDVKVAILKEGSPSCGSLTVYDGTFRGNRTPGHGVTTALLELHGIAVFGEERIADAAARLREIEAFPRPGAGSGDGSGAGQEVPRISPV</sequence>
<dbReference type="PANTHER" id="PTHR30087">
    <property type="entry name" value="INNER MEMBRANE PROTEIN"/>
    <property type="match status" value="1"/>
</dbReference>
<name>A0ABP6IP61_9ACTN</name>
<evidence type="ECO:0000256" key="1">
    <source>
        <dbReference type="SAM" id="MobiDB-lite"/>
    </source>
</evidence>
<dbReference type="PANTHER" id="PTHR30087:SF1">
    <property type="entry name" value="HYPOTHETICAL CYTOSOLIC PROTEIN"/>
    <property type="match status" value="1"/>
</dbReference>
<dbReference type="RefSeq" id="WP_344978124.1">
    <property type="nucleotide sequence ID" value="NZ_BAAAVI010000050.1"/>
</dbReference>
<comment type="caution">
    <text evidence="2">The sequence shown here is derived from an EMBL/GenBank/DDBJ whole genome shotgun (WGS) entry which is preliminary data.</text>
</comment>
<keyword evidence="3" id="KW-1185">Reference proteome</keyword>
<evidence type="ECO:0000313" key="2">
    <source>
        <dbReference type="EMBL" id="GAA2892982.1"/>
    </source>
</evidence>
<protein>
    <submittedName>
        <fullName evidence="2">DUF523 domain-containing protein</fullName>
    </submittedName>
</protein>
<reference evidence="3" key="1">
    <citation type="journal article" date="2019" name="Int. J. Syst. Evol. Microbiol.">
        <title>The Global Catalogue of Microorganisms (GCM) 10K type strain sequencing project: providing services to taxonomists for standard genome sequencing and annotation.</title>
        <authorList>
            <consortium name="The Broad Institute Genomics Platform"/>
            <consortium name="The Broad Institute Genome Sequencing Center for Infectious Disease"/>
            <person name="Wu L."/>
            <person name="Ma J."/>
        </authorList>
    </citation>
    <scope>NUCLEOTIDE SEQUENCE [LARGE SCALE GENOMIC DNA]</scope>
    <source>
        <strain evidence="3">JCM 6242</strain>
    </source>
</reference>
<dbReference type="Pfam" id="PF04463">
    <property type="entry name" value="2-thiour_desulf"/>
    <property type="match status" value="1"/>
</dbReference>
<evidence type="ECO:0000313" key="3">
    <source>
        <dbReference type="Proteomes" id="UP001500831"/>
    </source>
</evidence>
<proteinExistence type="predicted"/>
<gene>
    <name evidence="2" type="ORF">GCM10010517_57500</name>
</gene>
<accession>A0ABP6IP61</accession>
<dbReference type="EMBL" id="BAAAVI010000050">
    <property type="protein sequence ID" value="GAA2892982.1"/>
    <property type="molecule type" value="Genomic_DNA"/>
</dbReference>
<dbReference type="InterPro" id="IPR007553">
    <property type="entry name" value="2-thiour_desulf"/>
</dbReference>
<feature type="region of interest" description="Disordered" evidence="1">
    <location>
        <begin position="165"/>
        <end position="188"/>
    </location>
</feature>
<dbReference type="Proteomes" id="UP001500831">
    <property type="component" value="Unassembled WGS sequence"/>
</dbReference>